<dbReference type="PRINTS" id="PR00502">
    <property type="entry name" value="NUDIXFAMILY"/>
</dbReference>
<dbReference type="RefSeq" id="WP_275417676.1">
    <property type="nucleotide sequence ID" value="NZ_CP106878.1"/>
</dbReference>
<dbReference type="KEGG" id="faf:OE104_00475"/>
<evidence type="ECO:0000313" key="5">
    <source>
        <dbReference type="Proteomes" id="UP001164718"/>
    </source>
</evidence>
<organism evidence="4 5">
    <name type="scientific">Fervidibacillus albus</name>
    <dbReference type="NCBI Taxonomy" id="2980026"/>
    <lineage>
        <taxon>Bacteria</taxon>
        <taxon>Bacillati</taxon>
        <taxon>Bacillota</taxon>
        <taxon>Bacilli</taxon>
        <taxon>Bacillales</taxon>
        <taxon>Bacillaceae</taxon>
        <taxon>Fervidibacillus</taxon>
    </lineage>
</organism>
<proteinExistence type="predicted"/>
<gene>
    <name evidence="4" type="ORF">OE104_00475</name>
</gene>
<dbReference type="CDD" id="cd18886">
    <property type="entry name" value="NUDIX_MutT_Nudt1"/>
    <property type="match status" value="1"/>
</dbReference>
<keyword evidence="5" id="KW-1185">Reference proteome</keyword>
<evidence type="ECO:0000256" key="1">
    <source>
        <dbReference type="ARBA" id="ARBA00001946"/>
    </source>
</evidence>
<dbReference type="InterPro" id="IPR000086">
    <property type="entry name" value="NUDIX_hydrolase_dom"/>
</dbReference>
<dbReference type="Pfam" id="PF00293">
    <property type="entry name" value="NUDIX"/>
    <property type="match status" value="1"/>
</dbReference>
<dbReference type="EMBL" id="CP106878">
    <property type="protein sequence ID" value="WAA09894.1"/>
    <property type="molecule type" value="Genomic_DNA"/>
</dbReference>
<sequence length="151" mass="17932">MQKVANCIYLKENRILLLQKPRRNWWTIPGGKMEVGETVKESVKREFFEETGIRIDKPVLKGIYNFLIKRGNETENEWMMFTFLAKDGEGIEKEVTEEGILKWHSIDELDHLPMAEGDRYILHHALHEREIAFGLFEYTEDERLLSYRVTD</sequence>
<dbReference type="InterPro" id="IPR015797">
    <property type="entry name" value="NUDIX_hydrolase-like_dom_sf"/>
</dbReference>
<reference evidence="4" key="1">
    <citation type="submission" date="2022-09" db="EMBL/GenBank/DDBJ databases">
        <title>Complete Genomes of Fervidibacillus albus and Fervidibacillus halotolerans isolated from tidal flat sediments.</title>
        <authorList>
            <person name="Kwon K.K."/>
            <person name="Yang S.-H."/>
            <person name="Park M.J."/>
            <person name="Oh H.-M."/>
        </authorList>
    </citation>
    <scope>NUCLEOTIDE SEQUENCE</scope>
    <source>
        <strain evidence="4">MEBiC13591</strain>
    </source>
</reference>
<comment type="cofactor">
    <cofactor evidence="1">
        <name>Mg(2+)</name>
        <dbReference type="ChEBI" id="CHEBI:18420"/>
    </cofactor>
</comment>
<accession>A0A9E8LW61</accession>
<name>A0A9E8LW61_9BACI</name>
<dbReference type="Proteomes" id="UP001164718">
    <property type="component" value="Chromosome"/>
</dbReference>
<dbReference type="InterPro" id="IPR020476">
    <property type="entry name" value="Nudix_hydrolase"/>
</dbReference>
<evidence type="ECO:0000259" key="3">
    <source>
        <dbReference type="PROSITE" id="PS51462"/>
    </source>
</evidence>
<dbReference type="SUPFAM" id="SSF55811">
    <property type="entry name" value="Nudix"/>
    <property type="match status" value="1"/>
</dbReference>
<dbReference type="PANTHER" id="PTHR43046">
    <property type="entry name" value="GDP-MANNOSE MANNOSYL HYDROLASE"/>
    <property type="match status" value="1"/>
</dbReference>
<dbReference type="Gene3D" id="3.90.79.10">
    <property type="entry name" value="Nucleoside Triphosphate Pyrophosphohydrolase"/>
    <property type="match status" value="1"/>
</dbReference>
<evidence type="ECO:0000313" key="4">
    <source>
        <dbReference type="EMBL" id="WAA09894.1"/>
    </source>
</evidence>
<dbReference type="AlphaFoldDB" id="A0A9E8LW61"/>
<dbReference type="PANTHER" id="PTHR43046:SF2">
    <property type="entry name" value="8-OXO-DGTP DIPHOSPHATASE-RELATED"/>
    <property type="match status" value="1"/>
</dbReference>
<protein>
    <submittedName>
        <fullName evidence="4">8-oxo-dGTP diphosphatase</fullName>
    </submittedName>
</protein>
<keyword evidence="2" id="KW-0378">Hydrolase</keyword>
<evidence type="ECO:0000256" key="2">
    <source>
        <dbReference type="ARBA" id="ARBA00022801"/>
    </source>
</evidence>
<feature type="domain" description="Nudix hydrolase" evidence="3">
    <location>
        <begin position="1"/>
        <end position="127"/>
    </location>
</feature>
<dbReference type="GO" id="GO:0016787">
    <property type="term" value="F:hydrolase activity"/>
    <property type="evidence" value="ECO:0007669"/>
    <property type="project" value="UniProtKB-KW"/>
</dbReference>
<dbReference type="PROSITE" id="PS51462">
    <property type="entry name" value="NUDIX"/>
    <property type="match status" value="1"/>
</dbReference>